<evidence type="ECO:0008006" key="10">
    <source>
        <dbReference type="Google" id="ProtNLM"/>
    </source>
</evidence>
<evidence type="ECO:0000256" key="5">
    <source>
        <dbReference type="ARBA" id="ARBA00023002"/>
    </source>
</evidence>
<comment type="cofactor">
    <cofactor evidence="1">
        <name>FMN</name>
        <dbReference type="ChEBI" id="CHEBI:58210"/>
    </cofactor>
</comment>
<keyword evidence="3" id="KW-0285">Flavoprotein</keyword>
<dbReference type="Pfam" id="PF03060">
    <property type="entry name" value="NMO"/>
    <property type="match status" value="1"/>
</dbReference>
<reference evidence="8" key="1">
    <citation type="submission" date="2021-02" db="EMBL/GenBank/DDBJ databases">
        <authorList>
            <person name="Nowell W R."/>
        </authorList>
    </citation>
    <scope>NUCLEOTIDE SEQUENCE</scope>
</reference>
<dbReference type="AlphaFoldDB" id="A0A819MQ19"/>
<keyword evidence="5" id="KW-0560">Oxidoreductase</keyword>
<evidence type="ECO:0000256" key="7">
    <source>
        <dbReference type="SAM" id="MobiDB-lite"/>
    </source>
</evidence>
<dbReference type="Gene3D" id="3.20.20.70">
    <property type="entry name" value="Aldolase class I"/>
    <property type="match status" value="1"/>
</dbReference>
<feature type="compositionally biased region" description="Polar residues" evidence="7">
    <location>
        <begin position="1"/>
        <end position="12"/>
    </location>
</feature>
<dbReference type="GO" id="GO:0018580">
    <property type="term" value="F:nitronate monooxygenase activity"/>
    <property type="evidence" value="ECO:0007669"/>
    <property type="project" value="InterPro"/>
</dbReference>
<organism evidence="8 9">
    <name type="scientific">Rotaria magnacalcarata</name>
    <dbReference type="NCBI Taxonomy" id="392030"/>
    <lineage>
        <taxon>Eukaryota</taxon>
        <taxon>Metazoa</taxon>
        <taxon>Spiralia</taxon>
        <taxon>Gnathifera</taxon>
        <taxon>Rotifera</taxon>
        <taxon>Eurotatoria</taxon>
        <taxon>Bdelloidea</taxon>
        <taxon>Philodinida</taxon>
        <taxon>Philodinidae</taxon>
        <taxon>Rotaria</taxon>
    </lineage>
</organism>
<evidence type="ECO:0000313" key="8">
    <source>
        <dbReference type="EMBL" id="CAF3983704.1"/>
    </source>
</evidence>
<evidence type="ECO:0000256" key="1">
    <source>
        <dbReference type="ARBA" id="ARBA00001917"/>
    </source>
</evidence>
<dbReference type="CDD" id="cd04730">
    <property type="entry name" value="NPD_like"/>
    <property type="match status" value="1"/>
</dbReference>
<dbReference type="Proteomes" id="UP000663842">
    <property type="component" value="Unassembled WGS sequence"/>
</dbReference>
<dbReference type="InterPro" id="IPR013785">
    <property type="entry name" value="Aldolase_TIM"/>
</dbReference>
<dbReference type="PANTHER" id="PTHR42747">
    <property type="entry name" value="NITRONATE MONOOXYGENASE-RELATED"/>
    <property type="match status" value="1"/>
</dbReference>
<keyword evidence="4" id="KW-0288">FMN</keyword>
<feature type="region of interest" description="Disordered" evidence="7">
    <location>
        <begin position="1"/>
        <end position="26"/>
    </location>
</feature>
<comment type="similarity">
    <text evidence="2">Belongs to the nitronate monooxygenase family. NMO class I subfamily.</text>
</comment>
<comment type="caution">
    <text evidence="8">The sequence shown here is derived from an EMBL/GenBank/DDBJ whole genome shotgun (WGS) entry which is preliminary data.</text>
</comment>
<evidence type="ECO:0000256" key="2">
    <source>
        <dbReference type="ARBA" id="ARBA00009881"/>
    </source>
</evidence>
<evidence type="ECO:0000256" key="4">
    <source>
        <dbReference type="ARBA" id="ARBA00022643"/>
    </source>
</evidence>
<dbReference type="InterPro" id="IPR004136">
    <property type="entry name" value="NMO"/>
</dbReference>
<feature type="compositionally biased region" description="Basic and acidic residues" evidence="7">
    <location>
        <begin position="13"/>
        <end position="26"/>
    </location>
</feature>
<accession>A0A819MQ19</accession>
<dbReference type="PANTHER" id="PTHR42747:SF3">
    <property type="entry name" value="NITRONATE MONOOXYGENASE-RELATED"/>
    <property type="match status" value="1"/>
</dbReference>
<evidence type="ECO:0000256" key="3">
    <source>
        <dbReference type="ARBA" id="ARBA00022630"/>
    </source>
</evidence>
<keyword evidence="6" id="KW-0503">Monooxygenase</keyword>
<protein>
    <recommendedName>
        <fullName evidence="10">Nitronate monooxygenase</fullName>
    </recommendedName>
</protein>
<proteinExistence type="inferred from homology"/>
<sequence length="428" mass="47589">MGRKNATGNKTSTVDRYRQELGRQEKKVTAEHRREIKRLKSEQETVSYWKMFSKNLITRLLNIEYPLIQAPMSPLTTPELVASVSNAGGMGTIAGARMRSEELKDEIRHVRSLTNKLFGVNLFIPSIQYDILPHEIDSVRKELKKLIVDKRLKNFSIDIDSIPVKLTKDIFSEQIEIVLNEKVSVLSFTFGCLSDDIINKCKQLGIKLIGTATTTKEAVFLKHRGCDAICLQGSEAGGHRGSFLTNDIETIEQSTIGLQSLLSQTTQFIDPTVYPLIAAGGIMDGIGLANAIRSGASGVQMGTRFLTCEESIKLVPEAHRKLLLEAKNDINNLRPTVLTRAYTGKPARGIQTAITDHFRASGNKEKVLLPWQIQSQLVLPLCKFAAETKQIDFMQLWAGQNYARCENQSATAIVNQTIEQACKILTGN</sequence>
<evidence type="ECO:0000256" key="6">
    <source>
        <dbReference type="ARBA" id="ARBA00023033"/>
    </source>
</evidence>
<gene>
    <name evidence="8" type="ORF">UXM345_LOCUS15196</name>
</gene>
<evidence type="ECO:0000313" key="9">
    <source>
        <dbReference type="Proteomes" id="UP000663842"/>
    </source>
</evidence>
<name>A0A819MQ19_9BILA</name>
<dbReference type="EMBL" id="CAJOBF010001789">
    <property type="protein sequence ID" value="CAF3983704.1"/>
    <property type="molecule type" value="Genomic_DNA"/>
</dbReference>
<dbReference type="SUPFAM" id="SSF51412">
    <property type="entry name" value="Inosine monophosphate dehydrogenase (IMPDH)"/>
    <property type="match status" value="1"/>
</dbReference>